<dbReference type="KEGG" id="dwd:DSCW_05450"/>
<dbReference type="Proteomes" id="UP000427769">
    <property type="component" value="Chromosome"/>
</dbReference>
<dbReference type="EMBL" id="AP021875">
    <property type="protein sequence ID" value="BBO73128.1"/>
    <property type="molecule type" value="Genomic_DNA"/>
</dbReference>
<reference evidence="1 2" key="1">
    <citation type="submission" date="2019-11" db="EMBL/GenBank/DDBJ databases">
        <title>Comparative genomics of hydrocarbon-degrading Desulfosarcina strains.</title>
        <authorList>
            <person name="Watanabe M."/>
            <person name="Kojima H."/>
            <person name="Fukui M."/>
        </authorList>
    </citation>
    <scope>NUCLEOTIDE SEQUENCE [LARGE SCALE GENOMIC DNA]</scope>
    <source>
        <strain evidence="1 2">PP31</strain>
    </source>
</reference>
<sequence length="65" mass="7475">MSILTEQASRVECCHLRVDGARSMEGQVMWEGYVKHTDVRFYTRWIKIEDLKAALTEEATVAQEG</sequence>
<dbReference type="AlphaFoldDB" id="A0A5K7YWY1"/>
<evidence type="ECO:0000313" key="1">
    <source>
        <dbReference type="EMBL" id="BBO73128.1"/>
    </source>
</evidence>
<evidence type="ECO:0000313" key="2">
    <source>
        <dbReference type="Proteomes" id="UP000427769"/>
    </source>
</evidence>
<proteinExistence type="predicted"/>
<gene>
    <name evidence="1" type="ORF">DSCW_05450</name>
</gene>
<accession>A0A5K7YWY1</accession>
<dbReference type="OrthoDB" id="5396267at2"/>
<name>A0A5K7YWY1_9BACT</name>
<organism evidence="1 2">
    <name type="scientific">Desulfosarcina widdelii</name>
    <dbReference type="NCBI Taxonomy" id="947919"/>
    <lineage>
        <taxon>Bacteria</taxon>
        <taxon>Pseudomonadati</taxon>
        <taxon>Thermodesulfobacteriota</taxon>
        <taxon>Desulfobacteria</taxon>
        <taxon>Desulfobacterales</taxon>
        <taxon>Desulfosarcinaceae</taxon>
        <taxon>Desulfosarcina</taxon>
    </lineage>
</organism>
<keyword evidence="2" id="KW-1185">Reference proteome</keyword>
<protein>
    <submittedName>
        <fullName evidence="1">Uncharacterized protein</fullName>
    </submittedName>
</protein>
<dbReference type="RefSeq" id="WP_155302261.1">
    <property type="nucleotide sequence ID" value="NZ_AP021875.1"/>
</dbReference>